<keyword evidence="2" id="KW-0812">Transmembrane</keyword>
<feature type="compositionally biased region" description="Low complexity" evidence="1">
    <location>
        <begin position="380"/>
        <end position="396"/>
    </location>
</feature>
<name>A0A1E1JTM6_9HELO</name>
<evidence type="ECO:0000313" key="4">
    <source>
        <dbReference type="Proteomes" id="UP000178129"/>
    </source>
</evidence>
<dbReference type="InParanoid" id="A0A1E1JTM6"/>
<feature type="region of interest" description="Disordered" evidence="1">
    <location>
        <begin position="100"/>
        <end position="131"/>
    </location>
</feature>
<sequence length="650" mass="69092">MMHIGHILRALPDGTCNAGKVFYSCQVNNFRGCCSVDPCALPACPDTDASSSSMPLSKTTSQSSSRQPSASRPNSILTASAATTTTIQPTSTIGIITVTTSTPTPTQTQSPVEAQTPSSSPTAKAASTSGVSKTPIVAGTVTGVVVFSILLLILLWFCVRRRKQKRTIRNSIAEYGVPTKEFVLDRSTSPGYQRGGGDVFAPFGGRYDSLRLTSATPPPKTVSAPISDPTALQGVNLIAAPTLIGSSHIEVNSNSDPSTPIIDRPLPDTEKSIVLTPPPAHELPFFHPLPGQDVEIPTYHPSVLIDSNTSSGTSTSTTLQKSTLRSHPIYHISQLSTHPAFQKPASPPREHGMPPRTSEVREWGPLCPMQSTPTSHASYQPGIQQQQPQTQQHNQQSCRHSEQSTSTTNALTSPIPGRSELEAEVPHTYLSPTPTYEMPTRRDFDYTNNAYTDHRSQWTPISRGNTDASKYSIPIGLGVDRHTAARATSSFSASLSAPNVRQYNNDSSPETRHELESPNPALSFFLAIPTTSSSSSTARHMSGLQGPSLTSPRVINCAVSNSGQTSPEAHQTAQSASDQIGAGPVPVTISPLSPPERWSGATAVQSAHTQTSGQEAIHSACQSAWSGSGGPENENEHETGPGTWGSWSGR</sequence>
<feature type="compositionally biased region" description="Polar residues" evidence="1">
    <location>
        <begin position="602"/>
        <end position="626"/>
    </location>
</feature>
<feature type="region of interest" description="Disordered" evidence="1">
    <location>
        <begin position="495"/>
        <end position="517"/>
    </location>
</feature>
<keyword evidence="2" id="KW-0472">Membrane</keyword>
<feature type="region of interest" description="Disordered" evidence="1">
    <location>
        <begin position="50"/>
        <end position="81"/>
    </location>
</feature>
<feature type="region of interest" description="Disordered" evidence="1">
    <location>
        <begin position="334"/>
        <end position="442"/>
    </location>
</feature>
<gene>
    <name evidence="3" type="ORF">RCO7_04744</name>
</gene>
<feature type="transmembrane region" description="Helical" evidence="2">
    <location>
        <begin position="136"/>
        <end position="159"/>
    </location>
</feature>
<feature type="compositionally biased region" description="Polar residues" evidence="1">
    <location>
        <begin position="499"/>
        <end position="508"/>
    </location>
</feature>
<feature type="compositionally biased region" description="Low complexity" evidence="1">
    <location>
        <begin position="307"/>
        <end position="323"/>
    </location>
</feature>
<dbReference type="AlphaFoldDB" id="A0A1E1JTM6"/>
<organism evidence="3 4">
    <name type="scientific">Rhynchosporium graminicola</name>
    <dbReference type="NCBI Taxonomy" id="2792576"/>
    <lineage>
        <taxon>Eukaryota</taxon>
        <taxon>Fungi</taxon>
        <taxon>Dikarya</taxon>
        <taxon>Ascomycota</taxon>
        <taxon>Pezizomycotina</taxon>
        <taxon>Leotiomycetes</taxon>
        <taxon>Helotiales</taxon>
        <taxon>Ploettnerulaceae</taxon>
        <taxon>Rhynchosporium</taxon>
    </lineage>
</organism>
<feature type="compositionally biased region" description="Basic and acidic residues" evidence="1">
    <location>
        <begin position="348"/>
        <end position="362"/>
    </location>
</feature>
<keyword evidence="4" id="KW-1185">Reference proteome</keyword>
<protein>
    <submittedName>
        <fullName evidence="3">Uncharacterized protein</fullName>
    </submittedName>
</protein>
<dbReference type="STRING" id="914237.A0A1E1JTM6"/>
<evidence type="ECO:0000256" key="2">
    <source>
        <dbReference type="SAM" id="Phobius"/>
    </source>
</evidence>
<feature type="region of interest" description="Disordered" evidence="1">
    <location>
        <begin position="558"/>
        <end position="650"/>
    </location>
</feature>
<keyword evidence="2" id="KW-1133">Transmembrane helix</keyword>
<reference evidence="4" key="1">
    <citation type="submission" date="2016-03" db="EMBL/GenBank/DDBJ databases">
        <authorList>
            <person name="Ploux O."/>
        </authorList>
    </citation>
    <scope>NUCLEOTIDE SEQUENCE [LARGE SCALE GENOMIC DNA]</scope>
    <source>
        <strain evidence="4">UK7</strain>
    </source>
</reference>
<accession>A0A1E1JTM6</accession>
<evidence type="ECO:0000313" key="3">
    <source>
        <dbReference type="EMBL" id="CZS89236.1"/>
    </source>
</evidence>
<feature type="compositionally biased region" description="Polar residues" evidence="1">
    <location>
        <begin position="403"/>
        <end position="412"/>
    </location>
</feature>
<feature type="compositionally biased region" description="Low complexity" evidence="1">
    <location>
        <begin position="100"/>
        <end position="129"/>
    </location>
</feature>
<proteinExistence type="predicted"/>
<dbReference type="Proteomes" id="UP000178129">
    <property type="component" value="Unassembled WGS sequence"/>
</dbReference>
<feature type="compositionally biased region" description="Polar residues" evidence="1">
    <location>
        <begin position="558"/>
        <end position="578"/>
    </location>
</feature>
<comment type="caution">
    <text evidence="3">The sequence shown here is derived from an EMBL/GenBank/DDBJ whole genome shotgun (WGS) entry which is preliminary data.</text>
</comment>
<evidence type="ECO:0000256" key="1">
    <source>
        <dbReference type="SAM" id="MobiDB-lite"/>
    </source>
</evidence>
<dbReference type="EMBL" id="FJUW01000002">
    <property type="protein sequence ID" value="CZS89236.1"/>
    <property type="molecule type" value="Genomic_DNA"/>
</dbReference>
<feature type="region of interest" description="Disordered" evidence="1">
    <location>
        <begin position="304"/>
        <end position="323"/>
    </location>
</feature>
<feature type="compositionally biased region" description="Polar residues" evidence="1">
    <location>
        <begin position="369"/>
        <end position="378"/>
    </location>
</feature>